<evidence type="ECO:0000256" key="5">
    <source>
        <dbReference type="ARBA" id="ARBA00023136"/>
    </source>
</evidence>
<comment type="similarity">
    <text evidence="6">Belongs to the ThrE exporter (TC 2.A.79) family.</text>
</comment>
<reference evidence="9" key="2">
    <citation type="journal article" date="2021" name="PeerJ">
        <title>Extensive microbial diversity within the chicken gut microbiome revealed by metagenomics and culture.</title>
        <authorList>
            <person name="Gilroy R."/>
            <person name="Ravi A."/>
            <person name="Getino M."/>
            <person name="Pursley I."/>
            <person name="Horton D.L."/>
            <person name="Alikhan N.F."/>
            <person name="Baker D."/>
            <person name="Gharbi K."/>
            <person name="Hall N."/>
            <person name="Watson M."/>
            <person name="Adriaenssens E.M."/>
            <person name="Foster-Nyarko E."/>
            <person name="Jarju S."/>
            <person name="Secka A."/>
            <person name="Antonio M."/>
            <person name="Oren A."/>
            <person name="Chaudhuri R.R."/>
            <person name="La Ragione R."/>
            <person name="Hildebrand F."/>
            <person name="Pallen M.J."/>
        </authorList>
    </citation>
    <scope>NUCLEOTIDE SEQUENCE</scope>
    <source>
        <strain evidence="9">ChiW13-3771</strain>
    </source>
</reference>
<dbReference type="PANTHER" id="PTHR34390:SF2">
    <property type="entry name" value="SUCCINATE TRANSPORTER SUBUNIT YJJP-RELATED"/>
    <property type="match status" value="1"/>
</dbReference>
<keyword evidence="2" id="KW-1003">Cell membrane</keyword>
<evidence type="ECO:0000256" key="2">
    <source>
        <dbReference type="ARBA" id="ARBA00022475"/>
    </source>
</evidence>
<dbReference type="GO" id="GO:0015744">
    <property type="term" value="P:succinate transport"/>
    <property type="evidence" value="ECO:0007669"/>
    <property type="project" value="TreeGrafter"/>
</dbReference>
<protein>
    <submittedName>
        <fullName evidence="9">Threonine/serine exporter family protein</fullName>
    </submittedName>
</protein>
<dbReference type="EMBL" id="DVHN01000043">
    <property type="protein sequence ID" value="HIR88035.1"/>
    <property type="molecule type" value="Genomic_DNA"/>
</dbReference>
<dbReference type="Proteomes" id="UP000824201">
    <property type="component" value="Unassembled WGS sequence"/>
</dbReference>
<feature type="transmembrane region" description="Helical" evidence="7">
    <location>
        <begin position="199"/>
        <end position="218"/>
    </location>
</feature>
<feature type="transmembrane region" description="Helical" evidence="7">
    <location>
        <begin position="174"/>
        <end position="193"/>
    </location>
</feature>
<keyword evidence="5 7" id="KW-0472">Membrane</keyword>
<feature type="transmembrane region" description="Helical" evidence="7">
    <location>
        <begin position="145"/>
        <end position="162"/>
    </location>
</feature>
<sequence length="254" mass="27993">MKSRKLDGYQIMDIAIKAGAIMLENGAETYRVEDTIHHILKLYPHSESSSFVVATGIIVTLYEKEKQPLTVVKRIRRRNVNLNMIYKVNSLSRKLCAKEMTLDEAQQQLRFLHFEKQYGAILNAVGVFGVSSSFTVLVGGTLLDAVFTLFIGCFLAILLVGLEATKITKFFRTLLSAAMVTILARIFADLFPINLHDDQMIIGSIMPLLPGMVFTNAIRDILYGDYTAGLARMTEAVLIAAAVALGVGIGIFIG</sequence>
<comment type="subcellular location">
    <subcellularLocation>
        <location evidence="1">Cell membrane</location>
        <topology evidence="1">Multi-pass membrane protein</topology>
    </subcellularLocation>
</comment>
<dbReference type="GO" id="GO:0005886">
    <property type="term" value="C:plasma membrane"/>
    <property type="evidence" value="ECO:0007669"/>
    <property type="project" value="UniProtKB-SubCell"/>
</dbReference>
<dbReference type="PANTHER" id="PTHR34390">
    <property type="entry name" value="UPF0442 PROTEIN YJJB-RELATED"/>
    <property type="match status" value="1"/>
</dbReference>
<evidence type="ECO:0000256" key="3">
    <source>
        <dbReference type="ARBA" id="ARBA00022692"/>
    </source>
</evidence>
<dbReference type="InterPro" id="IPR010619">
    <property type="entry name" value="ThrE-like_N"/>
</dbReference>
<keyword evidence="3 7" id="KW-0812">Transmembrane</keyword>
<evidence type="ECO:0000313" key="9">
    <source>
        <dbReference type="EMBL" id="HIR88035.1"/>
    </source>
</evidence>
<evidence type="ECO:0000256" key="7">
    <source>
        <dbReference type="SAM" id="Phobius"/>
    </source>
</evidence>
<proteinExistence type="inferred from homology"/>
<organism evidence="9 10">
    <name type="scientific">Candidatus Fimimorpha faecalis</name>
    <dbReference type="NCBI Taxonomy" id="2840824"/>
    <lineage>
        <taxon>Bacteria</taxon>
        <taxon>Bacillati</taxon>
        <taxon>Bacillota</taxon>
        <taxon>Clostridia</taxon>
        <taxon>Eubacteriales</taxon>
        <taxon>Candidatus Fimimorpha</taxon>
    </lineage>
</organism>
<keyword evidence="4 7" id="KW-1133">Transmembrane helix</keyword>
<reference evidence="9" key="1">
    <citation type="submission" date="2020-10" db="EMBL/GenBank/DDBJ databases">
        <authorList>
            <person name="Gilroy R."/>
        </authorList>
    </citation>
    <scope>NUCLEOTIDE SEQUENCE</scope>
    <source>
        <strain evidence="9">ChiW13-3771</strain>
    </source>
</reference>
<feature type="transmembrane region" description="Helical" evidence="7">
    <location>
        <begin position="230"/>
        <end position="253"/>
    </location>
</feature>
<evidence type="ECO:0000313" key="10">
    <source>
        <dbReference type="Proteomes" id="UP000824201"/>
    </source>
</evidence>
<dbReference type="InterPro" id="IPR050539">
    <property type="entry name" value="ThrE_Dicarb/AminoAcid_Exp"/>
</dbReference>
<feature type="domain" description="Threonine/serine exporter-like N-terminal" evidence="8">
    <location>
        <begin position="13"/>
        <end position="252"/>
    </location>
</feature>
<accession>A0A9D1JCR8</accession>
<dbReference type="Pfam" id="PF06738">
    <property type="entry name" value="ThrE"/>
    <property type="match status" value="1"/>
</dbReference>
<gene>
    <name evidence="9" type="ORF">IAC96_03710</name>
</gene>
<evidence type="ECO:0000256" key="4">
    <source>
        <dbReference type="ARBA" id="ARBA00022989"/>
    </source>
</evidence>
<comment type="caution">
    <text evidence="9">The sequence shown here is derived from an EMBL/GenBank/DDBJ whole genome shotgun (WGS) entry which is preliminary data.</text>
</comment>
<evidence type="ECO:0000256" key="6">
    <source>
        <dbReference type="ARBA" id="ARBA00034125"/>
    </source>
</evidence>
<dbReference type="AlphaFoldDB" id="A0A9D1JCR8"/>
<feature type="transmembrane region" description="Helical" evidence="7">
    <location>
        <begin position="118"/>
        <end position="139"/>
    </location>
</feature>
<evidence type="ECO:0000259" key="8">
    <source>
        <dbReference type="Pfam" id="PF06738"/>
    </source>
</evidence>
<evidence type="ECO:0000256" key="1">
    <source>
        <dbReference type="ARBA" id="ARBA00004651"/>
    </source>
</evidence>
<name>A0A9D1JCR8_9FIRM</name>
<dbReference type="GO" id="GO:0022857">
    <property type="term" value="F:transmembrane transporter activity"/>
    <property type="evidence" value="ECO:0007669"/>
    <property type="project" value="InterPro"/>
</dbReference>